<sequence length="304" mass="35811">MISGTNDTRYAFVNGVIRAKEAKFLKKTHFERLIEADVDSFRLILSDTAYAGSGEFLNILSDIEKEEAAFFDKYCLHQEIKEMVFLPLKIHNLKVKLKNGGANLLYNIDVKELEEKKEILKIISDYLQHRNSFILSTELDKFLCKRIFELSKVSPFFFEYAQLYFDIENIRSFFRARTFENPFEIFKQVFIKYGTIPEKLFLDCLDKEPSAIFKALRNTIYAGLVEQGGAYLETHGSFLRLERISDEMRLNFLKKARYFTFGVEPLFSYYHFKTAEIKKLRQVYMGRQYNIPLAQLKESIPDVW</sequence>
<dbReference type="InterPro" id="IPR036079">
    <property type="entry name" value="ATPase_csu/dsu_sf"/>
</dbReference>
<dbReference type="PANTHER" id="PTHR38682">
    <property type="entry name" value="V-TYPE ATP SYNTHASE SUBUNIT C"/>
    <property type="match status" value="1"/>
</dbReference>
<dbReference type="InterPro" id="IPR050873">
    <property type="entry name" value="V-ATPase_V0D/AC39_subunit"/>
</dbReference>
<dbReference type="AlphaFoldDB" id="A0A7V3RI98"/>
<organism evidence="3">
    <name type="scientific">candidate division WOR-3 bacterium</name>
    <dbReference type="NCBI Taxonomy" id="2052148"/>
    <lineage>
        <taxon>Bacteria</taxon>
        <taxon>Bacteria division WOR-3</taxon>
    </lineage>
</organism>
<dbReference type="InterPro" id="IPR044911">
    <property type="entry name" value="V-type_ATPase_csu/dsu_dom_3"/>
</dbReference>
<dbReference type="GO" id="GO:0046961">
    <property type="term" value="F:proton-transporting ATPase activity, rotational mechanism"/>
    <property type="evidence" value="ECO:0007669"/>
    <property type="project" value="InterPro"/>
</dbReference>
<evidence type="ECO:0000256" key="1">
    <source>
        <dbReference type="ARBA" id="ARBA00022448"/>
    </source>
</evidence>
<dbReference type="SUPFAM" id="SSF103486">
    <property type="entry name" value="V-type ATP synthase subunit C"/>
    <property type="match status" value="1"/>
</dbReference>
<comment type="caution">
    <text evidence="3">The sequence shown here is derived from an EMBL/GenBank/DDBJ whole genome shotgun (WGS) entry which is preliminary data.</text>
</comment>
<evidence type="ECO:0008006" key="4">
    <source>
        <dbReference type="Google" id="ProtNLM"/>
    </source>
</evidence>
<keyword evidence="2" id="KW-0406">Ion transport</keyword>
<proteinExistence type="predicted"/>
<dbReference type="PANTHER" id="PTHR38682:SF1">
    <property type="entry name" value="V-TYPE ATP SYNTHASE SUBUNIT C"/>
    <property type="match status" value="1"/>
</dbReference>
<dbReference type="Pfam" id="PF01992">
    <property type="entry name" value="vATP-synt_AC39"/>
    <property type="match status" value="1"/>
</dbReference>
<reference evidence="3" key="1">
    <citation type="journal article" date="2020" name="mSystems">
        <title>Genome- and Community-Level Interaction Insights into Carbon Utilization and Element Cycling Functions of Hydrothermarchaeota in Hydrothermal Sediment.</title>
        <authorList>
            <person name="Zhou Z."/>
            <person name="Liu Y."/>
            <person name="Xu W."/>
            <person name="Pan J."/>
            <person name="Luo Z.H."/>
            <person name="Li M."/>
        </authorList>
    </citation>
    <scope>NUCLEOTIDE SEQUENCE [LARGE SCALE GENOMIC DNA]</scope>
    <source>
        <strain evidence="3">SpSt-961</strain>
    </source>
</reference>
<gene>
    <name evidence="3" type="ORF">ENX68_06975</name>
</gene>
<evidence type="ECO:0000313" key="3">
    <source>
        <dbReference type="EMBL" id="HGE78719.1"/>
    </source>
</evidence>
<dbReference type="EMBL" id="DTOZ01000172">
    <property type="protein sequence ID" value="HGE78719.1"/>
    <property type="molecule type" value="Genomic_DNA"/>
</dbReference>
<accession>A0A7V3RI98</accession>
<dbReference type="Gene3D" id="1.10.132.50">
    <property type="entry name" value="ATP synthase (C/AC39) subunit, domain 3"/>
    <property type="match status" value="2"/>
</dbReference>
<keyword evidence="1" id="KW-0813">Transport</keyword>
<evidence type="ECO:0000256" key="2">
    <source>
        <dbReference type="ARBA" id="ARBA00023065"/>
    </source>
</evidence>
<name>A0A7V3RI98_UNCW3</name>
<dbReference type="InterPro" id="IPR002843">
    <property type="entry name" value="ATPase_V0-cplx_csu/dsu"/>
</dbReference>
<protein>
    <recommendedName>
        <fullName evidence="4">V-type ATP synthase subunit C</fullName>
    </recommendedName>
</protein>